<dbReference type="NCBIfam" id="NF008955">
    <property type="entry name" value="PRK12297.1"/>
    <property type="match status" value="1"/>
</dbReference>
<dbReference type="NCBIfam" id="NF008956">
    <property type="entry name" value="PRK12299.1"/>
    <property type="match status" value="1"/>
</dbReference>
<keyword evidence="2" id="KW-0547">Nucleotide-binding</keyword>
<dbReference type="Gene3D" id="2.70.210.12">
    <property type="entry name" value="GTP1/OBG domain"/>
    <property type="match status" value="1"/>
</dbReference>
<dbReference type="GO" id="GO:0000287">
    <property type="term" value="F:magnesium ion binding"/>
    <property type="evidence" value="ECO:0007669"/>
    <property type="project" value="InterPro"/>
</dbReference>
<dbReference type="InterPro" id="IPR045086">
    <property type="entry name" value="OBG_GTPase"/>
</dbReference>
<dbReference type="PROSITE" id="PS00905">
    <property type="entry name" value="GTP1_OBG"/>
    <property type="match status" value="1"/>
</dbReference>
<reference evidence="6" key="1">
    <citation type="submission" date="2019-08" db="EMBL/GenBank/DDBJ databases">
        <authorList>
            <person name="Kucharzyk K."/>
            <person name="Murdoch R.W."/>
            <person name="Higgins S."/>
            <person name="Loffler F."/>
        </authorList>
    </citation>
    <scope>NUCLEOTIDE SEQUENCE</scope>
</reference>
<dbReference type="SUPFAM" id="SSF82051">
    <property type="entry name" value="Obg GTP-binding protein N-terminal domain"/>
    <property type="match status" value="1"/>
</dbReference>
<gene>
    <name evidence="6" type="primary">obg_28</name>
    <name evidence="6" type="ORF">SDC9_100218</name>
</gene>
<dbReference type="AlphaFoldDB" id="A0A645AK03"/>
<dbReference type="Pfam" id="PF01018">
    <property type="entry name" value="GTP1_OBG"/>
    <property type="match status" value="1"/>
</dbReference>
<dbReference type="PANTHER" id="PTHR11702">
    <property type="entry name" value="DEVELOPMENTALLY REGULATED GTP-BINDING PROTEIN-RELATED"/>
    <property type="match status" value="1"/>
</dbReference>
<evidence type="ECO:0000313" key="6">
    <source>
        <dbReference type="EMBL" id="MPM53450.1"/>
    </source>
</evidence>
<keyword evidence="6" id="KW-0378">Hydrolase</keyword>
<dbReference type="HAMAP" id="MF_01454">
    <property type="entry name" value="GTPase_Obg"/>
    <property type="match status" value="1"/>
</dbReference>
<dbReference type="InterPro" id="IPR036726">
    <property type="entry name" value="GTP1_OBG_dom_sf"/>
</dbReference>
<accession>A0A645AK03</accession>
<dbReference type="EMBL" id="VSSQ01014344">
    <property type="protein sequence ID" value="MPM53450.1"/>
    <property type="molecule type" value="Genomic_DNA"/>
</dbReference>
<organism evidence="6">
    <name type="scientific">bioreactor metagenome</name>
    <dbReference type="NCBI Taxonomy" id="1076179"/>
    <lineage>
        <taxon>unclassified sequences</taxon>
        <taxon>metagenomes</taxon>
        <taxon>ecological metagenomes</taxon>
    </lineage>
</organism>
<feature type="domain" description="OBG-type G" evidence="4">
    <location>
        <begin position="159"/>
        <end position="269"/>
    </location>
</feature>
<evidence type="ECO:0000256" key="1">
    <source>
        <dbReference type="ARBA" id="ARBA00007699"/>
    </source>
</evidence>
<dbReference type="InterPro" id="IPR006074">
    <property type="entry name" value="GTP1-OBG_CS"/>
</dbReference>
<dbReference type="NCBIfam" id="TIGR02729">
    <property type="entry name" value="Obg_CgtA"/>
    <property type="match status" value="1"/>
</dbReference>
<dbReference type="PIRSF" id="PIRSF002401">
    <property type="entry name" value="GTP_bd_Obg/CgtA"/>
    <property type="match status" value="1"/>
</dbReference>
<dbReference type="InterPro" id="IPR014100">
    <property type="entry name" value="GTP-bd_Obg/CgtA"/>
</dbReference>
<dbReference type="GO" id="GO:0003924">
    <property type="term" value="F:GTPase activity"/>
    <property type="evidence" value="ECO:0007669"/>
    <property type="project" value="InterPro"/>
</dbReference>
<sequence>MFIDKVTLSIKAGRGGDGIVAYRREKYVPLGGPAGGDGGRGGNVIFMVDTNKSTLLDLRYNRLIVADDGERGKPKKMHGADGIDYVVRVPLGTLVKDIKSDRIIADLTHVDQQVIVAAGGKGGLGNYHFMSSRNTAPDFCENGELGEEKDVIVELKLLADAGLVGFPSVGKSTFLSVVSAARPEIADYPFTTIVPNLGVVKVADGRSFVLADLPGLIEGAHQGKGLGYQFLKHIERCRVIIHIIDMGAEDGRDPINDYEVINNELRAYQ</sequence>
<dbReference type="PROSITE" id="PS51710">
    <property type="entry name" value="G_OBG"/>
    <property type="match status" value="1"/>
</dbReference>
<dbReference type="Gene3D" id="3.40.50.300">
    <property type="entry name" value="P-loop containing nucleotide triphosphate hydrolases"/>
    <property type="match status" value="1"/>
</dbReference>
<dbReference type="PROSITE" id="PS51883">
    <property type="entry name" value="OBG"/>
    <property type="match status" value="1"/>
</dbReference>
<proteinExistence type="inferred from homology"/>
<dbReference type="CDD" id="cd01898">
    <property type="entry name" value="Obg"/>
    <property type="match status" value="1"/>
</dbReference>
<dbReference type="InterPro" id="IPR031167">
    <property type="entry name" value="G_OBG"/>
</dbReference>
<dbReference type="PANTHER" id="PTHR11702:SF31">
    <property type="entry name" value="MITOCHONDRIAL RIBOSOME-ASSOCIATED GTPASE 2"/>
    <property type="match status" value="1"/>
</dbReference>
<dbReference type="FunFam" id="2.70.210.12:FF:000001">
    <property type="entry name" value="GTPase Obg"/>
    <property type="match status" value="1"/>
</dbReference>
<evidence type="ECO:0000256" key="2">
    <source>
        <dbReference type="ARBA" id="ARBA00022741"/>
    </source>
</evidence>
<dbReference type="Pfam" id="PF01926">
    <property type="entry name" value="MMR_HSR1"/>
    <property type="match status" value="1"/>
</dbReference>
<dbReference type="InterPro" id="IPR027417">
    <property type="entry name" value="P-loop_NTPase"/>
</dbReference>
<dbReference type="GO" id="GO:0005525">
    <property type="term" value="F:GTP binding"/>
    <property type="evidence" value="ECO:0007669"/>
    <property type="project" value="UniProtKB-KW"/>
</dbReference>
<evidence type="ECO:0000259" key="5">
    <source>
        <dbReference type="PROSITE" id="PS51883"/>
    </source>
</evidence>
<keyword evidence="3" id="KW-0342">GTP-binding</keyword>
<protein>
    <submittedName>
        <fullName evidence="6">GTPase Obg</fullName>
        <ecNumber evidence="6">3.6.5.-</ecNumber>
    </submittedName>
</protein>
<dbReference type="SUPFAM" id="SSF52540">
    <property type="entry name" value="P-loop containing nucleoside triphosphate hydrolases"/>
    <property type="match status" value="1"/>
</dbReference>
<dbReference type="PRINTS" id="PR00326">
    <property type="entry name" value="GTP1OBG"/>
</dbReference>
<comment type="caution">
    <text evidence="6">The sequence shown here is derived from an EMBL/GenBank/DDBJ whole genome shotgun (WGS) entry which is preliminary data.</text>
</comment>
<name>A0A645AK03_9ZZZZ</name>
<dbReference type="InterPro" id="IPR006169">
    <property type="entry name" value="GTP1_OBG_dom"/>
</dbReference>
<dbReference type="InterPro" id="IPR006073">
    <property type="entry name" value="GTP-bd"/>
</dbReference>
<dbReference type="EC" id="3.6.5.-" evidence="6"/>
<evidence type="ECO:0000259" key="4">
    <source>
        <dbReference type="PROSITE" id="PS51710"/>
    </source>
</evidence>
<comment type="similarity">
    <text evidence="1">Belongs to the TRAFAC class OBG-HflX-like GTPase superfamily. OBG GTPase family.</text>
</comment>
<feature type="domain" description="Obg" evidence="5">
    <location>
        <begin position="1"/>
        <end position="158"/>
    </location>
</feature>
<evidence type="ECO:0000256" key="3">
    <source>
        <dbReference type="ARBA" id="ARBA00023134"/>
    </source>
</evidence>